<gene>
    <name evidence="1" type="ORF">CU097_012180</name>
</gene>
<comment type="caution">
    <text evidence="1">The sequence shown here is derived from an EMBL/GenBank/DDBJ whole genome shotgun (WGS) entry which is preliminary data.</text>
</comment>
<organism evidence="1 2">
    <name type="scientific">Rhizopus azygosporus</name>
    <name type="common">Rhizopus microsporus var. azygosporus</name>
    <dbReference type="NCBI Taxonomy" id="86630"/>
    <lineage>
        <taxon>Eukaryota</taxon>
        <taxon>Fungi</taxon>
        <taxon>Fungi incertae sedis</taxon>
        <taxon>Mucoromycota</taxon>
        <taxon>Mucoromycotina</taxon>
        <taxon>Mucoromycetes</taxon>
        <taxon>Mucorales</taxon>
        <taxon>Mucorineae</taxon>
        <taxon>Rhizopodaceae</taxon>
        <taxon>Rhizopus</taxon>
    </lineage>
</organism>
<dbReference type="EMBL" id="PJQL01001162">
    <property type="protein sequence ID" value="RCH90192.1"/>
    <property type="molecule type" value="Genomic_DNA"/>
</dbReference>
<dbReference type="Proteomes" id="UP000252139">
    <property type="component" value="Unassembled WGS sequence"/>
</dbReference>
<accession>A0A367JJS1</accession>
<dbReference type="AlphaFoldDB" id="A0A367JJS1"/>
<sequence>MIYMRCLQCPLFENGQFDFSCKKKHIVSIIQRTVALILFKPFVVAIEIIEGELGMNMNIPEQEIEDGSRITKTA</sequence>
<proteinExistence type="predicted"/>
<evidence type="ECO:0000313" key="2">
    <source>
        <dbReference type="Proteomes" id="UP000252139"/>
    </source>
</evidence>
<protein>
    <submittedName>
        <fullName evidence="1">Uncharacterized protein</fullName>
    </submittedName>
</protein>
<name>A0A367JJS1_RHIAZ</name>
<evidence type="ECO:0000313" key="1">
    <source>
        <dbReference type="EMBL" id="RCH90192.1"/>
    </source>
</evidence>
<keyword evidence="2" id="KW-1185">Reference proteome</keyword>
<reference evidence="1 2" key="1">
    <citation type="journal article" date="2018" name="G3 (Bethesda)">
        <title>Phylogenetic and Phylogenomic Definition of Rhizopus Species.</title>
        <authorList>
            <person name="Gryganskyi A.P."/>
            <person name="Golan J."/>
            <person name="Dolatabadi S."/>
            <person name="Mondo S."/>
            <person name="Robb S."/>
            <person name="Idnurm A."/>
            <person name="Muszewska A."/>
            <person name="Steczkiewicz K."/>
            <person name="Masonjones S."/>
            <person name="Liao H.L."/>
            <person name="Gajdeczka M.T."/>
            <person name="Anike F."/>
            <person name="Vuek A."/>
            <person name="Anishchenko I.M."/>
            <person name="Voigt K."/>
            <person name="de Hoog G.S."/>
            <person name="Smith M.E."/>
            <person name="Heitman J."/>
            <person name="Vilgalys R."/>
            <person name="Stajich J.E."/>
        </authorList>
    </citation>
    <scope>NUCLEOTIDE SEQUENCE [LARGE SCALE GENOMIC DNA]</scope>
    <source>
        <strain evidence="1 2">CBS 357.93</strain>
    </source>
</reference>